<dbReference type="InterPro" id="IPR028098">
    <property type="entry name" value="Glyco_trans_4-like_N"/>
</dbReference>
<feature type="domain" description="Glycosyl transferase family 1" evidence="1">
    <location>
        <begin position="181"/>
        <end position="341"/>
    </location>
</feature>
<dbReference type="Pfam" id="PF00534">
    <property type="entry name" value="Glycos_transf_1"/>
    <property type="match status" value="1"/>
</dbReference>
<comment type="caution">
    <text evidence="3">The sequence shown here is derived from an EMBL/GenBank/DDBJ whole genome shotgun (WGS) entry which is preliminary data.</text>
</comment>
<dbReference type="EMBL" id="LGGX01000002">
    <property type="protein sequence ID" value="KUK87891.1"/>
    <property type="molecule type" value="Genomic_DNA"/>
</dbReference>
<gene>
    <name evidence="3" type="ORF">XE03_0410</name>
</gene>
<dbReference type="Pfam" id="PF13439">
    <property type="entry name" value="Glyco_transf_4"/>
    <property type="match status" value="1"/>
</dbReference>
<name>A0A101I2M6_UNCT6</name>
<dbReference type="AlphaFoldDB" id="A0A101I2M6"/>
<evidence type="ECO:0000259" key="1">
    <source>
        <dbReference type="Pfam" id="PF00534"/>
    </source>
</evidence>
<dbReference type="InterPro" id="IPR050194">
    <property type="entry name" value="Glycosyltransferase_grp1"/>
</dbReference>
<dbReference type="GO" id="GO:0016758">
    <property type="term" value="F:hexosyltransferase activity"/>
    <property type="evidence" value="ECO:0007669"/>
    <property type="project" value="TreeGrafter"/>
</dbReference>
<feature type="domain" description="Glycosyltransferase subfamily 4-like N-terminal" evidence="2">
    <location>
        <begin position="16"/>
        <end position="173"/>
    </location>
</feature>
<organism evidence="3 4">
    <name type="scientific">candidate division TA06 bacterium 34_109</name>
    <dbReference type="NCBI Taxonomy" id="1635277"/>
    <lineage>
        <taxon>Bacteria</taxon>
        <taxon>Bacteria division TA06</taxon>
    </lineage>
</organism>
<sequence>MNILIVNWRDLKNPLYGGAEIHITKIAQHLALKHNVIFLTSNYKGAKDDVVKNVKYIHIGNEYLFNFSVFFNVKKIIQKYNIDLIIEDINKVPFFTSILVKIPVLVVIPHIFGKTIFKQTNPIFGLYVYLLERPLKNLYRDSFFEVISNSTKEDLIKRGIDEEKIKVIECGIDKRFFEYSYKKKKTPQICYVGRLKKYKSVHHLIKAFKKVKERNKDSTLYIVGTGDYEKNLKKLVKKLKIEKDVIFTGYVSEEEKIKILQESWISVYPSYIEGWGIVNIEANALKTPVISSNVMGLKDSVKDGFSGLLYEYGNIDQLAEKILYLLENRKELERMEENSRLWAKNFDWEKTGQLTENFIGDFLKESKSTY</sequence>
<keyword evidence="3" id="KW-0808">Transferase</keyword>
<evidence type="ECO:0000259" key="2">
    <source>
        <dbReference type="Pfam" id="PF13439"/>
    </source>
</evidence>
<dbReference type="Gene3D" id="3.40.50.2000">
    <property type="entry name" value="Glycogen Phosphorylase B"/>
    <property type="match status" value="2"/>
</dbReference>
<evidence type="ECO:0000313" key="4">
    <source>
        <dbReference type="Proteomes" id="UP000053467"/>
    </source>
</evidence>
<proteinExistence type="predicted"/>
<dbReference type="SUPFAM" id="SSF53756">
    <property type="entry name" value="UDP-Glycosyltransferase/glycogen phosphorylase"/>
    <property type="match status" value="1"/>
</dbReference>
<accession>A0A101I2M6</accession>
<reference evidence="4" key="1">
    <citation type="journal article" date="2015" name="MBio">
        <title>Genome-Resolved Metagenomic Analysis Reveals Roles for Candidate Phyla and Other Microbial Community Members in Biogeochemical Transformations in Oil Reservoirs.</title>
        <authorList>
            <person name="Hu P."/>
            <person name="Tom L."/>
            <person name="Singh A."/>
            <person name="Thomas B.C."/>
            <person name="Baker B.J."/>
            <person name="Piceno Y.M."/>
            <person name="Andersen G.L."/>
            <person name="Banfield J.F."/>
        </authorList>
    </citation>
    <scope>NUCLEOTIDE SEQUENCE [LARGE SCALE GENOMIC DNA]</scope>
</reference>
<dbReference type="PANTHER" id="PTHR45947">
    <property type="entry name" value="SULFOQUINOVOSYL TRANSFERASE SQD2"/>
    <property type="match status" value="1"/>
</dbReference>
<dbReference type="Proteomes" id="UP000053467">
    <property type="component" value="Unassembled WGS sequence"/>
</dbReference>
<protein>
    <submittedName>
        <fullName evidence="3">Putative glycosyltransferase</fullName>
    </submittedName>
</protein>
<dbReference type="PANTHER" id="PTHR45947:SF3">
    <property type="entry name" value="SULFOQUINOVOSYL TRANSFERASE SQD2"/>
    <property type="match status" value="1"/>
</dbReference>
<evidence type="ECO:0000313" key="3">
    <source>
        <dbReference type="EMBL" id="KUK87891.1"/>
    </source>
</evidence>
<dbReference type="InterPro" id="IPR001296">
    <property type="entry name" value="Glyco_trans_1"/>
</dbReference>
<dbReference type="CDD" id="cd03801">
    <property type="entry name" value="GT4_PimA-like"/>
    <property type="match status" value="1"/>
</dbReference>